<sequence length="321" mass="35047">MAAQKLSVPWDRLKAWIAEQESAEQQGRDTMARPQLAALSHIVDFVEPEPDVSGRDYVSLLMHEGLEVPLKGVFMMRWTTTCHLKENGEVTTFPREGYGLTEGQQPPLFAAKKAAKQYAAKHALEYLQSKSLPKVSLPPISGGVPLRPPATPPVAKDQTKHTSGSVSIDPPALAVPPGGAGGAPLAPLSSRRDIIPEMEPVADAQAESVIPDNSAEFYSDKLPSLLEQVAREGVRLKIGCPEYQIWEDPDKKGYFAGRPVFKKPSRMPEDIGHVAGAISKNLAKELIAEELLKYYRTELDRRHGLIGSFGKAPEQKAVEST</sequence>
<evidence type="ECO:0000313" key="3">
    <source>
        <dbReference type="Proteomes" id="UP000241546"/>
    </source>
</evidence>
<protein>
    <recommendedName>
        <fullName evidence="4">DRBM domain-containing protein</fullName>
    </recommendedName>
</protein>
<dbReference type="AlphaFoldDB" id="A0A2T4BDM8"/>
<dbReference type="OrthoDB" id="5222339at2759"/>
<evidence type="ECO:0000256" key="1">
    <source>
        <dbReference type="SAM" id="MobiDB-lite"/>
    </source>
</evidence>
<dbReference type="SUPFAM" id="SSF54768">
    <property type="entry name" value="dsRNA-binding domain-like"/>
    <property type="match status" value="1"/>
</dbReference>
<dbReference type="Proteomes" id="UP000241546">
    <property type="component" value="Unassembled WGS sequence"/>
</dbReference>
<accession>A0A2T4BDM8</accession>
<reference evidence="3" key="1">
    <citation type="submission" date="2016-07" db="EMBL/GenBank/DDBJ databases">
        <title>Multiple horizontal gene transfer events from other fungi enriched the ability of initially mycotrophic Trichoderma (Ascomycota) to feed on dead plant biomass.</title>
        <authorList>
            <consortium name="DOE Joint Genome Institute"/>
            <person name="Atanasova L."/>
            <person name="Chenthamara K."/>
            <person name="Zhang J."/>
            <person name="Grujic M."/>
            <person name="Henrissat B."/>
            <person name="Kuo A."/>
            <person name="Aerts A."/>
            <person name="Salamov A."/>
            <person name="Lipzen A."/>
            <person name="Labutti K."/>
            <person name="Barry K."/>
            <person name="Miao Y."/>
            <person name="Rahimi M.J."/>
            <person name="Shen Q."/>
            <person name="Grigoriev I.V."/>
            <person name="Kubicek C.P."/>
            <person name="Druzhinina I.S."/>
        </authorList>
    </citation>
    <scope>NUCLEOTIDE SEQUENCE [LARGE SCALE GENOMIC DNA]</scope>
    <source>
        <strain evidence="3">TUCIM 6016</strain>
    </source>
</reference>
<feature type="region of interest" description="Disordered" evidence="1">
    <location>
        <begin position="143"/>
        <end position="171"/>
    </location>
</feature>
<evidence type="ECO:0008006" key="4">
    <source>
        <dbReference type="Google" id="ProtNLM"/>
    </source>
</evidence>
<name>A0A2T4BDM8_9HYPO</name>
<dbReference type="GeneID" id="36601468"/>
<dbReference type="EMBL" id="KZ680211">
    <property type="protein sequence ID" value="PTB67443.1"/>
    <property type="molecule type" value="Genomic_DNA"/>
</dbReference>
<evidence type="ECO:0000313" key="2">
    <source>
        <dbReference type="EMBL" id="PTB67443.1"/>
    </source>
</evidence>
<gene>
    <name evidence="2" type="ORF">BBK36DRAFT_1140093</name>
</gene>
<proteinExistence type="predicted"/>
<organism evidence="2 3">
    <name type="scientific">Trichoderma citrinoviride</name>
    <dbReference type="NCBI Taxonomy" id="58853"/>
    <lineage>
        <taxon>Eukaryota</taxon>
        <taxon>Fungi</taxon>
        <taxon>Dikarya</taxon>
        <taxon>Ascomycota</taxon>
        <taxon>Pezizomycotina</taxon>
        <taxon>Sordariomycetes</taxon>
        <taxon>Hypocreomycetidae</taxon>
        <taxon>Hypocreales</taxon>
        <taxon>Hypocreaceae</taxon>
        <taxon>Trichoderma</taxon>
    </lineage>
</organism>
<dbReference type="RefSeq" id="XP_024750763.1">
    <property type="nucleotide sequence ID" value="XM_024893350.1"/>
</dbReference>
<keyword evidence="3" id="KW-1185">Reference proteome</keyword>